<name>A0A6J4RLE0_9ACTN</name>
<evidence type="ECO:0000259" key="1">
    <source>
        <dbReference type="Pfam" id="PF13472"/>
    </source>
</evidence>
<dbReference type="PANTHER" id="PTHR43784">
    <property type="entry name" value="GDSL-LIKE LIPASE/ACYLHYDROLASE, PUTATIVE (AFU_ORTHOLOGUE AFUA_2G00820)-RELATED"/>
    <property type="match status" value="1"/>
</dbReference>
<protein>
    <recommendedName>
        <fullName evidence="1">SGNH hydrolase-type esterase domain-containing protein</fullName>
    </recommendedName>
</protein>
<dbReference type="InterPro" id="IPR036514">
    <property type="entry name" value="SGNH_hydro_sf"/>
</dbReference>
<proteinExistence type="predicted"/>
<dbReference type="PROSITE" id="PS01098">
    <property type="entry name" value="LIPASE_GDSL_SER"/>
    <property type="match status" value="1"/>
</dbReference>
<dbReference type="SUPFAM" id="SSF52266">
    <property type="entry name" value="SGNH hydrolase"/>
    <property type="match status" value="1"/>
</dbReference>
<dbReference type="PANTHER" id="PTHR43784:SF2">
    <property type="entry name" value="GDSL-LIKE LIPASE_ACYLHYDROLASE, PUTATIVE (AFU_ORTHOLOGUE AFUA_2G00820)-RELATED"/>
    <property type="match status" value="1"/>
</dbReference>
<dbReference type="Pfam" id="PF13472">
    <property type="entry name" value="Lipase_GDSL_2"/>
    <property type="match status" value="1"/>
</dbReference>
<evidence type="ECO:0000313" key="2">
    <source>
        <dbReference type="EMBL" id="CAA9475678.1"/>
    </source>
</evidence>
<feature type="domain" description="SGNH hydrolase-type esterase" evidence="1">
    <location>
        <begin position="11"/>
        <end position="175"/>
    </location>
</feature>
<dbReference type="AlphaFoldDB" id="A0A6J4RLE0"/>
<dbReference type="EMBL" id="CADCVL010000178">
    <property type="protein sequence ID" value="CAA9475678.1"/>
    <property type="molecule type" value="Genomic_DNA"/>
</dbReference>
<dbReference type="GO" id="GO:0006629">
    <property type="term" value="P:lipid metabolic process"/>
    <property type="evidence" value="ECO:0007669"/>
    <property type="project" value="InterPro"/>
</dbReference>
<dbReference type="InterPro" id="IPR053140">
    <property type="entry name" value="GDSL_Rv0518-like"/>
</dbReference>
<organism evidence="2">
    <name type="scientific">uncultured Solirubrobacteraceae bacterium</name>
    <dbReference type="NCBI Taxonomy" id="1162706"/>
    <lineage>
        <taxon>Bacteria</taxon>
        <taxon>Bacillati</taxon>
        <taxon>Actinomycetota</taxon>
        <taxon>Thermoleophilia</taxon>
        <taxon>Solirubrobacterales</taxon>
        <taxon>Solirubrobacteraceae</taxon>
        <taxon>environmental samples</taxon>
    </lineage>
</organism>
<gene>
    <name evidence="2" type="ORF">AVDCRST_MAG65-1096</name>
</gene>
<reference evidence="2" key="1">
    <citation type="submission" date="2020-02" db="EMBL/GenBank/DDBJ databases">
        <authorList>
            <person name="Meier V. D."/>
        </authorList>
    </citation>
    <scope>NUCLEOTIDE SEQUENCE</scope>
    <source>
        <strain evidence="2">AVDCRST_MAG65</strain>
    </source>
</reference>
<sequence length="239" mass="25795">MQDLTPQGVLALGDSITNGGGELQWGVALQSWTQWLARGLGLPLTNHAIDGATVADVLAVEIPRHEQAGARPHAPFDVGCLYIGVNDVRGPAWDAGAYADGIGTVLGWLGERCERRLVCTLPVDLGRPRARDIAEANRIVRAAAAAHGALVVDLSDFGARNQVMVDHVHPSAFGQIAIAERALRVLADDGLPTRLAPSSLIAYETTRRGRLRSDWTYAYRHGKVSLGAWWSRRRPSRSS</sequence>
<dbReference type="GO" id="GO:0016298">
    <property type="term" value="F:lipase activity"/>
    <property type="evidence" value="ECO:0007669"/>
    <property type="project" value="InterPro"/>
</dbReference>
<dbReference type="InterPro" id="IPR013830">
    <property type="entry name" value="SGNH_hydro"/>
</dbReference>
<dbReference type="Gene3D" id="3.40.50.1110">
    <property type="entry name" value="SGNH hydrolase"/>
    <property type="match status" value="1"/>
</dbReference>
<dbReference type="InterPro" id="IPR008265">
    <property type="entry name" value="Lipase_GDSL_AS"/>
</dbReference>
<accession>A0A6J4RLE0</accession>